<dbReference type="Gene3D" id="1.10.150.130">
    <property type="match status" value="1"/>
</dbReference>
<protein>
    <submittedName>
        <fullName evidence="4">Uncharacterized protein LOC121393347</fullName>
    </submittedName>
</protein>
<evidence type="ECO:0000256" key="1">
    <source>
        <dbReference type="ARBA" id="ARBA00023125"/>
    </source>
</evidence>
<evidence type="ECO:0000256" key="2">
    <source>
        <dbReference type="SAM" id="MobiDB-lite"/>
    </source>
</evidence>
<accession>A0A8J1KJU9</accession>
<dbReference type="PANTHER" id="PTHR33066:SF2">
    <property type="entry name" value="FILAGGRIN-2-LIKE"/>
    <property type="match status" value="1"/>
</dbReference>
<dbReference type="KEGG" id="xla:121393347"/>
<sequence length="466" mass="51437">MGLPRSRPDGVTPQPKGSSLLCTLPGSSSIGSRHPHGSVGFSTSLCVPTDSSDTQNNQESTKRKHHSHPNSTKLATASLVLGSPQYFNRGTVDSSINTGPTPPRSNSTSQSSKPQFDCVALETQILKNKGFSDAMISTMRAARKSTSARAYYRVWTSYKQWCLKHKMNFDKFSLPNLLEFLQEGVSLGLSLGSLRSQISALSILFQRRLAFLSDVKTFLQRVAHVAPPFRKPVATWDLTLVLKALQRAPFEPMKSIPLQWVTWKTVFLIAIASARRVSENSALSCRTPFLTFHSDRAVLRTVPTFLPKVVSAFHINQEITIPTFCPLPANPKEAALHSLDLVCALKFYLHRVRDIQKTDSLFVLNSGPQKGASATKTSISRWIKQTVHRAYVAQGVTPPDKIKAHSTRGMSTTWAFCNQASAEQLCKAAMLTSLHSFAKFYHFDTFAAHDTRFGRKVLQAAVGSST</sequence>
<feature type="compositionally biased region" description="Polar residues" evidence="2">
    <location>
        <begin position="49"/>
        <end position="59"/>
    </location>
</feature>
<dbReference type="GO" id="GO:0003677">
    <property type="term" value="F:DNA binding"/>
    <property type="evidence" value="ECO:0007669"/>
    <property type="project" value="UniProtKB-KW"/>
</dbReference>
<name>A0A8J1KJU9_XENLA</name>
<feature type="compositionally biased region" description="Polar residues" evidence="2">
    <location>
        <begin position="15"/>
        <end position="31"/>
    </location>
</feature>
<dbReference type="Gene3D" id="1.10.443.10">
    <property type="entry name" value="Intergrase catalytic core"/>
    <property type="match status" value="1"/>
</dbReference>
<keyword evidence="1" id="KW-0238">DNA-binding</keyword>
<keyword evidence="3" id="KW-1185">Reference proteome</keyword>
<dbReference type="InterPro" id="IPR010998">
    <property type="entry name" value="Integrase_recombinase_N"/>
</dbReference>
<reference evidence="4" key="1">
    <citation type="submission" date="2025-08" db="UniProtKB">
        <authorList>
            <consortium name="RefSeq"/>
        </authorList>
    </citation>
    <scope>IDENTIFICATION</scope>
    <source>
        <strain evidence="4">J_2021</strain>
        <tissue evidence="4">Erythrocytes</tissue>
    </source>
</reference>
<evidence type="ECO:0000313" key="3">
    <source>
        <dbReference type="Proteomes" id="UP000186698"/>
    </source>
</evidence>
<dbReference type="GO" id="GO:0015074">
    <property type="term" value="P:DNA integration"/>
    <property type="evidence" value="ECO:0007669"/>
    <property type="project" value="InterPro"/>
</dbReference>
<dbReference type="Proteomes" id="UP000186698">
    <property type="component" value="Chromosome 1L"/>
</dbReference>
<evidence type="ECO:0000313" key="4">
    <source>
        <dbReference type="RefSeq" id="XP_041417586.1"/>
    </source>
</evidence>
<dbReference type="SUPFAM" id="SSF47823">
    <property type="entry name" value="lambda integrase-like, N-terminal domain"/>
    <property type="match status" value="1"/>
</dbReference>
<dbReference type="RefSeq" id="XP_041417586.1">
    <property type="nucleotide sequence ID" value="XM_041561652.1"/>
</dbReference>
<feature type="region of interest" description="Disordered" evidence="2">
    <location>
        <begin position="1"/>
        <end position="36"/>
    </location>
</feature>
<organism evidence="3 4">
    <name type="scientific">Xenopus laevis</name>
    <name type="common">African clawed frog</name>
    <dbReference type="NCBI Taxonomy" id="8355"/>
    <lineage>
        <taxon>Eukaryota</taxon>
        <taxon>Metazoa</taxon>
        <taxon>Chordata</taxon>
        <taxon>Craniata</taxon>
        <taxon>Vertebrata</taxon>
        <taxon>Euteleostomi</taxon>
        <taxon>Amphibia</taxon>
        <taxon>Batrachia</taxon>
        <taxon>Anura</taxon>
        <taxon>Pipoidea</taxon>
        <taxon>Pipidae</taxon>
        <taxon>Xenopodinae</taxon>
        <taxon>Xenopus</taxon>
        <taxon>Xenopus</taxon>
    </lineage>
</organism>
<feature type="region of interest" description="Disordered" evidence="2">
    <location>
        <begin position="90"/>
        <end position="113"/>
    </location>
</feature>
<dbReference type="GeneID" id="121393347"/>
<dbReference type="GO" id="GO:0006310">
    <property type="term" value="P:DNA recombination"/>
    <property type="evidence" value="ECO:0007669"/>
    <property type="project" value="InterPro"/>
</dbReference>
<proteinExistence type="predicted"/>
<gene>
    <name evidence="4" type="primary">LOC121393347</name>
</gene>
<dbReference type="AlphaFoldDB" id="A0A8J1KJU9"/>
<dbReference type="OrthoDB" id="9908816at2759"/>
<dbReference type="InterPro" id="IPR013762">
    <property type="entry name" value="Integrase-like_cat_sf"/>
</dbReference>
<feature type="region of interest" description="Disordered" evidence="2">
    <location>
        <begin position="49"/>
        <end position="71"/>
    </location>
</feature>
<dbReference type="PANTHER" id="PTHR33066">
    <property type="entry name" value="INTEGRASE_SAM-LIKE_N DOMAIN-CONTAINING PROTEIN"/>
    <property type="match status" value="1"/>
</dbReference>